<dbReference type="InterPro" id="IPR005845">
    <property type="entry name" value="A-D-PHexomutase_a/b/a-II"/>
</dbReference>
<dbReference type="EC" id="5.4.2.8" evidence="5"/>
<dbReference type="Pfam" id="PF00408">
    <property type="entry name" value="PGM_PMM_IV"/>
    <property type="match status" value="1"/>
</dbReference>
<dbReference type="GO" id="GO:0000287">
    <property type="term" value="F:magnesium ion binding"/>
    <property type="evidence" value="ECO:0007669"/>
    <property type="project" value="InterPro"/>
</dbReference>
<comment type="similarity">
    <text evidence="4 10">Belongs to the phosphohexose mutase family.</text>
</comment>
<keyword evidence="6" id="KW-0597">Phosphoprotein</keyword>
<evidence type="ECO:0000256" key="2">
    <source>
        <dbReference type="ARBA" id="ARBA00001946"/>
    </source>
</evidence>
<dbReference type="InterPro" id="IPR005844">
    <property type="entry name" value="A-D-PHexomutase_a/b/a-I"/>
</dbReference>
<evidence type="ECO:0000256" key="1">
    <source>
        <dbReference type="ARBA" id="ARBA00000586"/>
    </source>
</evidence>
<dbReference type="InterPro" id="IPR005843">
    <property type="entry name" value="A-D-PHexomutase_C"/>
</dbReference>
<keyword evidence="8 10" id="KW-0460">Magnesium</keyword>
<feature type="domain" description="Alpha-D-phosphohexomutase alpha/beta/alpha" evidence="13">
    <location>
        <begin position="167"/>
        <end position="263"/>
    </location>
</feature>
<dbReference type="GO" id="GO:0005975">
    <property type="term" value="P:carbohydrate metabolic process"/>
    <property type="evidence" value="ECO:0007669"/>
    <property type="project" value="InterPro"/>
</dbReference>
<dbReference type="Pfam" id="PF02879">
    <property type="entry name" value="PGM_PMM_II"/>
    <property type="match status" value="1"/>
</dbReference>
<dbReference type="InterPro" id="IPR016066">
    <property type="entry name" value="A-D-PHexomutase_CS"/>
</dbReference>
<keyword evidence="7 10" id="KW-0479">Metal-binding</keyword>
<dbReference type="InterPro" id="IPR036900">
    <property type="entry name" value="A-D-PHexomutase_C_sf"/>
</dbReference>
<dbReference type="EMBL" id="CP021435">
    <property type="protein sequence ID" value="ATJ84232.1"/>
    <property type="molecule type" value="Genomic_DNA"/>
</dbReference>
<evidence type="ECO:0000256" key="9">
    <source>
        <dbReference type="ARBA" id="ARBA00023235"/>
    </source>
</evidence>
<dbReference type="PANTHER" id="PTHR43771">
    <property type="entry name" value="PHOSPHOMANNOMUTASE"/>
    <property type="match status" value="1"/>
</dbReference>
<dbReference type="Gene3D" id="3.30.310.50">
    <property type="entry name" value="Alpha-D-phosphohexomutase, C-terminal domain"/>
    <property type="match status" value="1"/>
</dbReference>
<sequence length="472" mass="50655">MNKDDDIMSTANTCPAPASIFRAYDIRGIVDDSAAEAGVEGIGRAIGSAARARGENRVVVARDGRLSGPRLLAALTRGLTASGCDVVDIGMVPTPVLYFATHVLDGTASGVMVTGSHNPPDYNGFKIVLGGETLSGEAITDLHRRLAEGDLTEGAGRLIEEDVREAYLARILGDITLDRPLKAVVDCGNGVAGELEPALVERLGVETIPLYAEIDGTFPNHHPDPGKPENLVDLIRTVQETGADIGLAFDGDGDRLGVITPKGELIYPDHLMMAFAEDLLERNPGARVIFDVKCTGNLARVIEEAGGTPEMWRTGHSLIKGRMKETGALLAGEMSGHIFFKERWYGFDDGLYGAARLLEVLSRQDLDADAFFARYPQDLGTPEINVAVTDETKFDLVARLAREGDFGEDGVKTTLDGIRVDYPDGWGLCRASNTTPVLVLRFEGKSEAALERIRARFAGALRQVAPDLEAAL</sequence>
<dbReference type="PROSITE" id="PS00710">
    <property type="entry name" value="PGM_PMM"/>
    <property type="match status" value="1"/>
</dbReference>
<evidence type="ECO:0000256" key="5">
    <source>
        <dbReference type="ARBA" id="ARBA00012730"/>
    </source>
</evidence>
<dbReference type="InterPro" id="IPR005841">
    <property type="entry name" value="Alpha-D-phosphohexomutase_SF"/>
</dbReference>
<protein>
    <recommendedName>
        <fullName evidence="5">phosphomannomutase</fullName>
        <ecNumber evidence="5">5.4.2.8</ecNumber>
    </recommendedName>
</protein>
<evidence type="ECO:0000256" key="10">
    <source>
        <dbReference type="RuleBase" id="RU004326"/>
    </source>
</evidence>
<evidence type="ECO:0000313" key="15">
    <source>
        <dbReference type="EMBL" id="ATJ84232.1"/>
    </source>
</evidence>
<evidence type="ECO:0000256" key="6">
    <source>
        <dbReference type="ARBA" id="ARBA00022553"/>
    </source>
</evidence>
<evidence type="ECO:0000313" key="16">
    <source>
        <dbReference type="Proteomes" id="UP000219993"/>
    </source>
</evidence>
<gene>
    <name evidence="15" type="ORF">BEI_3245</name>
</gene>
<name>A0A291PBH3_9GAMM</name>
<evidence type="ECO:0000256" key="3">
    <source>
        <dbReference type="ARBA" id="ARBA00004699"/>
    </source>
</evidence>
<dbReference type="PANTHER" id="PTHR43771:SF2">
    <property type="entry name" value="PHOSPHOMANNOMUTASE_PHOSPHOGLUCOMUTASE"/>
    <property type="match status" value="1"/>
</dbReference>
<comment type="catalytic activity">
    <reaction evidence="1">
        <text>alpha-D-mannose 1-phosphate = D-mannose 6-phosphate</text>
        <dbReference type="Rhea" id="RHEA:11140"/>
        <dbReference type="ChEBI" id="CHEBI:58409"/>
        <dbReference type="ChEBI" id="CHEBI:58735"/>
        <dbReference type="EC" id="5.4.2.8"/>
    </reaction>
</comment>
<accession>A0A291PBH3</accession>
<dbReference type="InterPro" id="IPR016055">
    <property type="entry name" value="A-D-PHexomutase_a/b/a-I/II/III"/>
</dbReference>
<comment type="pathway">
    <text evidence="3">Nucleotide-sugar biosynthesis; GDP-alpha-D-mannose biosynthesis; alpha-D-mannose 1-phosphate from D-fructose 6-phosphate: step 2/2.</text>
</comment>
<evidence type="ECO:0000259" key="11">
    <source>
        <dbReference type="Pfam" id="PF00408"/>
    </source>
</evidence>
<comment type="cofactor">
    <cofactor evidence="2">
        <name>Mg(2+)</name>
        <dbReference type="ChEBI" id="CHEBI:18420"/>
    </cofactor>
</comment>
<evidence type="ECO:0000259" key="14">
    <source>
        <dbReference type="Pfam" id="PF02880"/>
    </source>
</evidence>
<proteinExistence type="inferred from homology"/>
<dbReference type="SUPFAM" id="SSF55957">
    <property type="entry name" value="Phosphoglucomutase, C-terminal domain"/>
    <property type="match status" value="1"/>
</dbReference>
<reference evidence="15 16" key="1">
    <citation type="journal article" date="2017" name="Sci. Rep.">
        <title>Revealing the Saline Adaptation Strategies of the Halophilic Bacterium Halomonas beimenensis through High-throughput Omics and Transposon Mutagenesis Approaches.</title>
        <authorList>
            <person name="Chen Y.H."/>
            <person name="Lin S.S."/>
            <person name="Shyu Y.T."/>
        </authorList>
    </citation>
    <scope>NUCLEOTIDE SEQUENCE [LARGE SCALE GENOMIC DNA]</scope>
    <source>
        <strain evidence="15 16">NTU-111</strain>
    </source>
</reference>
<keyword evidence="16" id="KW-1185">Reference proteome</keyword>
<evidence type="ECO:0000256" key="7">
    <source>
        <dbReference type="ARBA" id="ARBA00022723"/>
    </source>
</evidence>
<evidence type="ECO:0000259" key="12">
    <source>
        <dbReference type="Pfam" id="PF02878"/>
    </source>
</evidence>
<dbReference type="CDD" id="cd03089">
    <property type="entry name" value="PMM_PGM"/>
    <property type="match status" value="1"/>
</dbReference>
<dbReference type="SUPFAM" id="SSF53738">
    <property type="entry name" value="Phosphoglucomutase, first 3 domains"/>
    <property type="match status" value="3"/>
</dbReference>
<dbReference type="GO" id="GO:0004615">
    <property type="term" value="F:phosphomannomutase activity"/>
    <property type="evidence" value="ECO:0007669"/>
    <property type="project" value="UniProtKB-EC"/>
</dbReference>
<dbReference type="InterPro" id="IPR005846">
    <property type="entry name" value="A-D-PHexomutase_a/b/a-III"/>
</dbReference>
<evidence type="ECO:0000256" key="8">
    <source>
        <dbReference type="ARBA" id="ARBA00022842"/>
    </source>
</evidence>
<dbReference type="Gene3D" id="3.40.120.10">
    <property type="entry name" value="Alpha-D-Glucose-1,6-Bisphosphate, subunit A, domain 3"/>
    <property type="match status" value="3"/>
</dbReference>
<dbReference type="PRINTS" id="PR00509">
    <property type="entry name" value="PGMPMM"/>
</dbReference>
<feature type="domain" description="Alpha-D-phosphohexomutase C-terminal" evidence="11">
    <location>
        <begin position="383"/>
        <end position="459"/>
    </location>
</feature>
<dbReference type="Pfam" id="PF02880">
    <property type="entry name" value="PGM_PMM_III"/>
    <property type="match status" value="1"/>
</dbReference>
<dbReference type="Pfam" id="PF02878">
    <property type="entry name" value="PGM_PMM_I"/>
    <property type="match status" value="1"/>
</dbReference>
<dbReference type="Proteomes" id="UP000219993">
    <property type="component" value="Chromosome"/>
</dbReference>
<evidence type="ECO:0000256" key="4">
    <source>
        <dbReference type="ARBA" id="ARBA00010231"/>
    </source>
</evidence>
<feature type="domain" description="Alpha-D-phosphohexomutase alpha/beta/alpha" evidence="12">
    <location>
        <begin position="20"/>
        <end position="149"/>
    </location>
</feature>
<dbReference type="KEGG" id="hbe:BEI_3245"/>
<evidence type="ECO:0000259" key="13">
    <source>
        <dbReference type="Pfam" id="PF02879"/>
    </source>
</evidence>
<keyword evidence="9" id="KW-0413">Isomerase</keyword>
<dbReference type="AlphaFoldDB" id="A0A291PBH3"/>
<feature type="domain" description="Alpha-D-phosphohexomutase alpha/beta/alpha" evidence="14">
    <location>
        <begin position="268"/>
        <end position="371"/>
    </location>
</feature>
<organism evidence="15 16">
    <name type="scientific">Halomonas beimenensis</name>
    <dbReference type="NCBI Taxonomy" id="475662"/>
    <lineage>
        <taxon>Bacteria</taxon>
        <taxon>Pseudomonadati</taxon>
        <taxon>Pseudomonadota</taxon>
        <taxon>Gammaproteobacteria</taxon>
        <taxon>Oceanospirillales</taxon>
        <taxon>Halomonadaceae</taxon>
        <taxon>Halomonas</taxon>
    </lineage>
</organism>